<name>A0A0F9JYV1_9ZZZZ</name>
<proteinExistence type="predicted"/>
<accession>A0A0F9JYV1</accession>
<evidence type="ECO:0000313" key="1">
    <source>
        <dbReference type="EMBL" id="KKM15043.1"/>
    </source>
</evidence>
<protein>
    <submittedName>
        <fullName evidence="1">Uncharacterized protein</fullName>
    </submittedName>
</protein>
<gene>
    <name evidence="1" type="ORF">LCGC14_1700040</name>
</gene>
<comment type="caution">
    <text evidence="1">The sequence shown here is derived from an EMBL/GenBank/DDBJ whole genome shotgun (WGS) entry which is preliminary data.</text>
</comment>
<sequence length="89" mass="10823">MTEQEQQKLRPRRNRNLKFVTRIQENAESTKLPNCTNTKLTYQQALSVHLRSRQLVRDGAFHPHLISGERKSRQVNICYEQRHRQLYWY</sequence>
<dbReference type="EMBL" id="LAZR01015003">
    <property type="protein sequence ID" value="KKM15043.1"/>
    <property type="molecule type" value="Genomic_DNA"/>
</dbReference>
<reference evidence="1" key="1">
    <citation type="journal article" date="2015" name="Nature">
        <title>Complex archaea that bridge the gap between prokaryotes and eukaryotes.</title>
        <authorList>
            <person name="Spang A."/>
            <person name="Saw J.H."/>
            <person name="Jorgensen S.L."/>
            <person name="Zaremba-Niedzwiedzka K."/>
            <person name="Martijn J."/>
            <person name="Lind A.E."/>
            <person name="van Eijk R."/>
            <person name="Schleper C."/>
            <person name="Guy L."/>
            <person name="Ettema T.J."/>
        </authorList>
    </citation>
    <scope>NUCLEOTIDE SEQUENCE</scope>
</reference>
<organism evidence="1">
    <name type="scientific">marine sediment metagenome</name>
    <dbReference type="NCBI Taxonomy" id="412755"/>
    <lineage>
        <taxon>unclassified sequences</taxon>
        <taxon>metagenomes</taxon>
        <taxon>ecological metagenomes</taxon>
    </lineage>
</organism>
<dbReference type="AlphaFoldDB" id="A0A0F9JYV1"/>